<dbReference type="Proteomes" id="UP000277928">
    <property type="component" value="Unassembled WGS sequence"/>
</dbReference>
<dbReference type="GO" id="GO:0030007">
    <property type="term" value="P:intracellular potassium ion homeostasis"/>
    <property type="evidence" value="ECO:0007669"/>
    <property type="project" value="TreeGrafter"/>
</dbReference>
<dbReference type="OrthoDB" id="3352408at2759"/>
<dbReference type="InterPro" id="IPR023298">
    <property type="entry name" value="ATPase_P-typ_TM_dom_sf"/>
</dbReference>
<comment type="subcellular location">
    <subcellularLocation>
        <location evidence="1">Membrane</location>
        <topology evidence="1">Multi-pass membrane protein</topology>
    </subcellularLocation>
</comment>
<evidence type="ECO:0000256" key="8">
    <source>
        <dbReference type="SAM" id="Phobius"/>
    </source>
</evidence>
<dbReference type="FunFam" id="1.20.1110.10:FF:000064">
    <property type="entry name" value="Cation transporting ATPase"/>
    <property type="match status" value="1"/>
</dbReference>
<dbReference type="GO" id="GO:0005524">
    <property type="term" value="F:ATP binding"/>
    <property type="evidence" value="ECO:0007669"/>
    <property type="project" value="UniProtKB-KW"/>
</dbReference>
<keyword evidence="6 8" id="KW-1133">Transmembrane helix</keyword>
<dbReference type="GO" id="GO:0006883">
    <property type="term" value="P:intracellular sodium ion homeostasis"/>
    <property type="evidence" value="ECO:0007669"/>
    <property type="project" value="TreeGrafter"/>
</dbReference>
<sequence length="429" mass="47369">MKRFFNNDANAKFTSSDIVLENLTFLGMTALIDPPRDDAASAIKQCKEAGIKVYMITGDHPTTAVAVARKIGLIGIGDEMVEPIGRDNLKLSVIGAKQINWGIAIGDDLDRLDECGWTELLKKKYIVFARINPYQKFRIIEECQKRGEIVAVTGQGVSDTQALACANIGIAMGIAGSDIAKQAADIILTDDNFASIVRGIEEGRLLFDNLRLSIAYTLAHLWPEIFPIVLQFTLGLPLGLSALQILSVDLASELPPSISLAYQSPESDIMRIPPRHRNDRLVSRSLLIYSYAFIGTIITAGCIVSFLFVYQYHNIGLNNLLYTADNYWSRESENLTINNGNVLTSTEQVRIKGQAAAAWQITLVISQVFHLYMCTTRGTSFLRHGAVNLVSIFAVIIEILLVNLFIYTPFAQSLMETQSPPNEVGVLFF</sequence>
<dbReference type="GO" id="GO:0005886">
    <property type="term" value="C:plasma membrane"/>
    <property type="evidence" value="ECO:0007669"/>
    <property type="project" value="TreeGrafter"/>
</dbReference>
<dbReference type="InterPro" id="IPR001757">
    <property type="entry name" value="P_typ_ATPase"/>
</dbReference>
<dbReference type="InterPro" id="IPR036412">
    <property type="entry name" value="HAD-like_sf"/>
</dbReference>
<dbReference type="InterPro" id="IPR023299">
    <property type="entry name" value="ATPase_P-typ_cyto_dom_N"/>
</dbReference>
<keyword evidence="2 8" id="KW-0812">Transmembrane</keyword>
<dbReference type="InterPro" id="IPR006068">
    <property type="entry name" value="ATPase_P-typ_cation-transptr_C"/>
</dbReference>
<dbReference type="InterPro" id="IPR050510">
    <property type="entry name" value="Cation_transp_ATPase_P-type"/>
</dbReference>
<dbReference type="GO" id="GO:1990573">
    <property type="term" value="P:potassium ion import across plasma membrane"/>
    <property type="evidence" value="ECO:0007669"/>
    <property type="project" value="TreeGrafter"/>
</dbReference>
<dbReference type="SUPFAM" id="SSF56784">
    <property type="entry name" value="HAD-like"/>
    <property type="match status" value="1"/>
</dbReference>
<dbReference type="PRINTS" id="PR00120">
    <property type="entry name" value="HATPASE"/>
</dbReference>
<dbReference type="Gene3D" id="3.40.1110.10">
    <property type="entry name" value="Calcium-transporting ATPase, cytoplasmic domain N"/>
    <property type="match status" value="1"/>
</dbReference>
<dbReference type="GO" id="GO:0005391">
    <property type="term" value="F:P-type sodium:potassium-exchanging transporter activity"/>
    <property type="evidence" value="ECO:0007669"/>
    <property type="project" value="TreeGrafter"/>
</dbReference>
<feature type="transmembrane region" description="Helical" evidence="8">
    <location>
        <begin position="386"/>
        <end position="407"/>
    </location>
</feature>
<evidence type="ECO:0000256" key="7">
    <source>
        <dbReference type="ARBA" id="ARBA00023136"/>
    </source>
</evidence>
<dbReference type="OMA" id="YIMETHT"/>
<dbReference type="Gene3D" id="1.20.1110.10">
    <property type="entry name" value="Calcium-transporting ATPase, transmembrane domain"/>
    <property type="match status" value="1"/>
</dbReference>
<evidence type="ECO:0000259" key="9">
    <source>
        <dbReference type="Pfam" id="PF00689"/>
    </source>
</evidence>
<evidence type="ECO:0000256" key="6">
    <source>
        <dbReference type="ARBA" id="ARBA00022989"/>
    </source>
</evidence>
<keyword evidence="4" id="KW-0067">ATP-binding</keyword>
<feature type="domain" description="Cation-transporting P-type ATPase C-terminal" evidence="9">
    <location>
        <begin position="237"/>
        <end position="421"/>
    </location>
</feature>
<name>A0A3P6TG89_LITSI</name>
<keyword evidence="7 8" id="KW-0472">Membrane</keyword>
<evidence type="ECO:0000313" key="10">
    <source>
        <dbReference type="EMBL" id="VDK84177.1"/>
    </source>
</evidence>
<evidence type="ECO:0000256" key="1">
    <source>
        <dbReference type="ARBA" id="ARBA00004141"/>
    </source>
</evidence>
<dbReference type="PRINTS" id="PR00119">
    <property type="entry name" value="CATATPASE"/>
</dbReference>
<feature type="transmembrane region" description="Helical" evidence="8">
    <location>
        <begin position="286"/>
        <end position="310"/>
    </location>
</feature>
<evidence type="ECO:0000256" key="2">
    <source>
        <dbReference type="ARBA" id="ARBA00022692"/>
    </source>
</evidence>
<dbReference type="Pfam" id="PF00689">
    <property type="entry name" value="Cation_ATPase_C"/>
    <property type="match status" value="1"/>
</dbReference>
<evidence type="ECO:0000256" key="4">
    <source>
        <dbReference type="ARBA" id="ARBA00022840"/>
    </source>
</evidence>
<dbReference type="GO" id="GO:0036376">
    <property type="term" value="P:sodium ion export across plasma membrane"/>
    <property type="evidence" value="ECO:0007669"/>
    <property type="project" value="TreeGrafter"/>
</dbReference>
<dbReference type="STRING" id="42156.A0A3P6TG89"/>
<proteinExistence type="predicted"/>
<dbReference type="SUPFAM" id="SSF81665">
    <property type="entry name" value="Calcium ATPase, transmembrane domain M"/>
    <property type="match status" value="1"/>
</dbReference>
<keyword evidence="5" id="KW-1278">Translocase</keyword>
<dbReference type="PANTHER" id="PTHR43294:SF5">
    <property type="entry name" value="CATION-TRANSPORTING P-TYPE ATPASE N-TERMINAL DOMAIN-CONTAINING PROTEIN"/>
    <property type="match status" value="1"/>
</dbReference>
<reference evidence="10 11" key="1">
    <citation type="submission" date="2018-08" db="EMBL/GenBank/DDBJ databases">
        <authorList>
            <person name="Laetsch R D."/>
            <person name="Stevens L."/>
            <person name="Kumar S."/>
            <person name="Blaxter L. M."/>
        </authorList>
    </citation>
    <scope>NUCLEOTIDE SEQUENCE [LARGE SCALE GENOMIC DNA]</scope>
</reference>
<dbReference type="Gene3D" id="3.40.50.1000">
    <property type="entry name" value="HAD superfamily/HAD-like"/>
    <property type="match status" value="1"/>
</dbReference>
<keyword evidence="11" id="KW-1185">Reference proteome</keyword>
<dbReference type="PANTHER" id="PTHR43294">
    <property type="entry name" value="SODIUM/POTASSIUM-TRANSPORTING ATPASE SUBUNIT ALPHA"/>
    <property type="match status" value="1"/>
</dbReference>
<dbReference type="Pfam" id="PF00702">
    <property type="entry name" value="Hydrolase"/>
    <property type="match status" value="1"/>
</dbReference>
<evidence type="ECO:0000256" key="3">
    <source>
        <dbReference type="ARBA" id="ARBA00022741"/>
    </source>
</evidence>
<dbReference type="InterPro" id="IPR023214">
    <property type="entry name" value="HAD_sf"/>
</dbReference>
<dbReference type="NCBIfam" id="TIGR01494">
    <property type="entry name" value="ATPase_P-type"/>
    <property type="match status" value="1"/>
</dbReference>
<dbReference type="EMBL" id="UYRX01000584">
    <property type="protein sequence ID" value="VDK84177.1"/>
    <property type="molecule type" value="Genomic_DNA"/>
</dbReference>
<dbReference type="FunFam" id="3.40.50.1000:FF:000083">
    <property type="entry name" value="Sodium/potassium-transporting ATPase subunit alpha"/>
    <property type="match status" value="1"/>
</dbReference>
<keyword evidence="3" id="KW-0547">Nucleotide-binding</keyword>
<dbReference type="GO" id="GO:0016887">
    <property type="term" value="F:ATP hydrolysis activity"/>
    <property type="evidence" value="ECO:0007669"/>
    <property type="project" value="InterPro"/>
</dbReference>
<organism evidence="10 11">
    <name type="scientific">Litomosoides sigmodontis</name>
    <name type="common">Filarial nematode worm</name>
    <dbReference type="NCBI Taxonomy" id="42156"/>
    <lineage>
        <taxon>Eukaryota</taxon>
        <taxon>Metazoa</taxon>
        <taxon>Ecdysozoa</taxon>
        <taxon>Nematoda</taxon>
        <taxon>Chromadorea</taxon>
        <taxon>Rhabditida</taxon>
        <taxon>Spirurina</taxon>
        <taxon>Spiruromorpha</taxon>
        <taxon>Filarioidea</taxon>
        <taxon>Onchocercidae</taxon>
        <taxon>Litomosoides</taxon>
    </lineage>
</organism>
<dbReference type="GO" id="GO:1902600">
    <property type="term" value="P:proton transmembrane transport"/>
    <property type="evidence" value="ECO:0007669"/>
    <property type="project" value="TreeGrafter"/>
</dbReference>
<gene>
    <name evidence="10" type="ORF">NLS_LOCUS6538</name>
</gene>
<evidence type="ECO:0000313" key="11">
    <source>
        <dbReference type="Proteomes" id="UP000277928"/>
    </source>
</evidence>
<dbReference type="AlphaFoldDB" id="A0A3P6TG89"/>
<feature type="transmembrane region" description="Helical" evidence="8">
    <location>
        <begin position="356"/>
        <end position="374"/>
    </location>
</feature>
<protein>
    <recommendedName>
        <fullName evidence="9">Cation-transporting P-type ATPase C-terminal domain-containing protein</fullName>
    </recommendedName>
</protein>
<evidence type="ECO:0000256" key="5">
    <source>
        <dbReference type="ARBA" id="ARBA00022967"/>
    </source>
</evidence>
<accession>A0A3P6TG89</accession>